<evidence type="ECO:0000313" key="3">
    <source>
        <dbReference type="Proteomes" id="UP000588491"/>
    </source>
</evidence>
<protein>
    <submittedName>
        <fullName evidence="2">Uncharacterized protein</fullName>
    </submittedName>
</protein>
<name>A0A7Y0K6P1_9BACI</name>
<gene>
    <name evidence="2" type="ORF">HHU08_06120</name>
</gene>
<keyword evidence="3" id="KW-1185">Reference proteome</keyword>
<proteinExistence type="predicted"/>
<dbReference type="RefSeq" id="WP_169188041.1">
    <property type="nucleotide sequence ID" value="NZ_JABBPK010000001.1"/>
</dbReference>
<feature type="transmembrane region" description="Helical" evidence="1">
    <location>
        <begin position="34"/>
        <end position="51"/>
    </location>
</feature>
<keyword evidence="1" id="KW-0812">Transmembrane</keyword>
<comment type="caution">
    <text evidence="2">The sequence shown here is derived from an EMBL/GenBank/DDBJ whole genome shotgun (WGS) entry which is preliminary data.</text>
</comment>
<dbReference type="AlphaFoldDB" id="A0A7Y0K6P1"/>
<evidence type="ECO:0000256" key="1">
    <source>
        <dbReference type="SAM" id="Phobius"/>
    </source>
</evidence>
<sequence>MNLLQNVIFAFPIITFLEKVNFLKYIRFNRYHHLALSMTMALVLYGYQLFIDKPE</sequence>
<accession>A0A7Y0K6P1</accession>
<evidence type="ECO:0000313" key="2">
    <source>
        <dbReference type="EMBL" id="NMO76567.1"/>
    </source>
</evidence>
<reference evidence="2 3" key="1">
    <citation type="submission" date="2020-04" db="EMBL/GenBank/DDBJ databases">
        <title>Bacillus sp. UniB3 isolated from commercial digestive syrup.</title>
        <authorList>
            <person name="Thorat V."/>
            <person name="Kirdat K."/>
            <person name="Tiwarekar B."/>
            <person name="Yadav A."/>
        </authorList>
    </citation>
    <scope>NUCLEOTIDE SEQUENCE [LARGE SCALE GENOMIC DNA]</scope>
    <source>
        <strain evidence="2 3">UniB3</strain>
    </source>
</reference>
<keyword evidence="1" id="KW-1133">Transmembrane helix</keyword>
<dbReference type="EMBL" id="JABBPK010000001">
    <property type="protein sequence ID" value="NMO76567.1"/>
    <property type="molecule type" value="Genomic_DNA"/>
</dbReference>
<dbReference type="Proteomes" id="UP000588491">
    <property type="component" value="Unassembled WGS sequence"/>
</dbReference>
<keyword evidence="1" id="KW-0472">Membrane</keyword>
<organism evidence="2 3">
    <name type="scientific">Niallia alba</name>
    <dbReference type="NCBI Taxonomy" id="2729105"/>
    <lineage>
        <taxon>Bacteria</taxon>
        <taxon>Bacillati</taxon>
        <taxon>Bacillota</taxon>
        <taxon>Bacilli</taxon>
        <taxon>Bacillales</taxon>
        <taxon>Bacillaceae</taxon>
        <taxon>Niallia</taxon>
    </lineage>
</organism>